<proteinExistence type="predicted"/>
<dbReference type="Pfam" id="PF00881">
    <property type="entry name" value="Nitroreductase"/>
    <property type="match status" value="1"/>
</dbReference>
<evidence type="ECO:0000313" key="6">
    <source>
        <dbReference type="EMBL" id="MFD0915410.1"/>
    </source>
</evidence>
<dbReference type="InterPro" id="IPR050461">
    <property type="entry name" value="Nitroreductase_HadB/RutE"/>
</dbReference>
<sequence>MTIDAKAIEALFTQARTANRFLPKPVEAQQLAEIYDLMKWGPTSMNGSPVRFVFLTTPQARARLLPALFDANIKRAESAPVIAIVGQDLEFFDHLPRLYPSSPQAIKLFEKNEIAAQITALRNSTLQGAYLIMAARAVGLDCGPMSGFDNGYVDQEFFAGTRIKSNFLCSIGYADPDSTYPRAPRFSFEEVCQIL</sequence>
<dbReference type="EC" id="1.1.1.298" evidence="6"/>
<protein>
    <submittedName>
        <fullName evidence="6">Malonic semialdehyde reductase</fullName>
        <ecNumber evidence="6">1.1.1.298</ecNumber>
    </submittedName>
</protein>
<evidence type="ECO:0000259" key="5">
    <source>
        <dbReference type="Pfam" id="PF00881"/>
    </source>
</evidence>
<dbReference type="PANTHER" id="PTHR43543">
    <property type="entry name" value="MALONIC SEMIALDEHYDE REDUCTASE RUTE-RELATED"/>
    <property type="match status" value="1"/>
</dbReference>
<evidence type="ECO:0000256" key="2">
    <source>
        <dbReference type="ARBA" id="ARBA00022643"/>
    </source>
</evidence>
<keyword evidence="3" id="KW-0521">NADP</keyword>
<dbReference type="CDD" id="cd02148">
    <property type="entry name" value="RutE-like"/>
    <property type="match status" value="1"/>
</dbReference>
<keyword evidence="2" id="KW-0288">FMN</keyword>
<gene>
    <name evidence="6" type="ORF">ACFQ14_03220</name>
</gene>
<dbReference type="InterPro" id="IPR029479">
    <property type="entry name" value="Nitroreductase"/>
</dbReference>
<feature type="domain" description="Nitroreductase" evidence="5">
    <location>
        <begin position="16"/>
        <end position="157"/>
    </location>
</feature>
<dbReference type="PANTHER" id="PTHR43543:SF1">
    <property type="entry name" value="MALONIC SEMIALDEHYDE REDUCTASE RUTE-RELATED"/>
    <property type="match status" value="1"/>
</dbReference>
<keyword evidence="4 6" id="KW-0560">Oxidoreductase</keyword>
<reference evidence="7" key="1">
    <citation type="journal article" date="2019" name="Int. J. Syst. Evol. Microbiol.">
        <title>The Global Catalogue of Microorganisms (GCM) 10K type strain sequencing project: providing services to taxonomists for standard genome sequencing and annotation.</title>
        <authorList>
            <consortium name="The Broad Institute Genomics Platform"/>
            <consortium name="The Broad Institute Genome Sequencing Center for Infectious Disease"/>
            <person name="Wu L."/>
            <person name="Ma J."/>
        </authorList>
    </citation>
    <scope>NUCLEOTIDE SEQUENCE [LARGE SCALE GENOMIC DNA]</scope>
    <source>
        <strain evidence="7">CCUG 60023</strain>
    </source>
</reference>
<comment type="caution">
    <text evidence="6">The sequence shown here is derived from an EMBL/GenBank/DDBJ whole genome shotgun (WGS) entry which is preliminary data.</text>
</comment>
<evidence type="ECO:0000256" key="1">
    <source>
        <dbReference type="ARBA" id="ARBA00022630"/>
    </source>
</evidence>
<keyword evidence="1" id="KW-0285">Flavoprotein</keyword>
<evidence type="ECO:0000256" key="3">
    <source>
        <dbReference type="ARBA" id="ARBA00022857"/>
    </source>
</evidence>
<dbReference type="InterPro" id="IPR000415">
    <property type="entry name" value="Nitroreductase-like"/>
</dbReference>
<dbReference type="NCBIfam" id="NF003768">
    <property type="entry name" value="PRK05365.1"/>
    <property type="match status" value="1"/>
</dbReference>
<dbReference type="RefSeq" id="WP_377211254.1">
    <property type="nucleotide sequence ID" value="NZ_JBHTJV010000002.1"/>
</dbReference>
<organism evidence="6 7">
    <name type="scientific">Pseudahrensia aquimaris</name>
    <dbReference type="NCBI Taxonomy" id="744461"/>
    <lineage>
        <taxon>Bacteria</taxon>
        <taxon>Pseudomonadati</taxon>
        <taxon>Pseudomonadota</taxon>
        <taxon>Alphaproteobacteria</taxon>
        <taxon>Hyphomicrobiales</taxon>
        <taxon>Ahrensiaceae</taxon>
        <taxon>Pseudahrensia</taxon>
    </lineage>
</organism>
<accession>A0ABW3FEQ9</accession>
<keyword evidence="7" id="KW-1185">Reference proteome</keyword>
<dbReference type="Proteomes" id="UP001597101">
    <property type="component" value="Unassembled WGS sequence"/>
</dbReference>
<evidence type="ECO:0000256" key="4">
    <source>
        <dbReference type="ARBA" id="ARBA00023002"/>
    </source>
</evidence>
<evidence type="ECO:0000313" key="7">
    <source>
        <dbReference type="Proteomes" id="UP001597101"/>
    </source>
</evidence>
<dbReference type="Gene3D" id="3.40.109.10">
    <property type="entry name" value="NADH Oxidase"/>
    <property type="match status" value="1"/>
</dbReference>
<dbReference type="GO" id="GO:0035527">
    <property type="term" value="F:3-hydroxypropionate dehydrogenase (NADP+) activity"/>
    <property type="evidence" value="ECO:0007669"/>
    <property type="project" value="UniProtKB-EC"/>
</dbReference>
<dbReference type="InterPro" id="IPR023936">
    <property type="entry name" value="RutE-like"/>
</dbReference>
<dbReference type="EMBL" id="JBHTJV010000002">
    <property type="protein sequence ID" value="MFD0915410.1"/>
    <property type="molecule type" value="Genomic_DNA"/>
</dbReference>
<dbReference type="SUPFAM" id="SSF55469">
    <property type="entry name" value="FMN-dependent nitroreductase-like"/>
    <property type="match status" value="1"/>
</dbReference>
<name>A0ABW3FEQ9_9HYPH</name>